<gene>
    <name evidence="3" type="primary">tssC</name>
    <name evidence="3" type="ORF">BBI04_016015</name>
</gene>
<accession>A0ABD6GA57</accession>
<protein>
    <submittedName>
        <fullName evidence="3">Type VI secretion system contractile sheath large subunit</fullName>
    </submittedName>
</protein>
<dbReference type="InterPro" id="IPR044031">
    <property type="entry name" value="TssC1_N"/>
</dbReference>
<dbReference type="InterPro" id="IPR010269">
    <property type="entry name" value="T6SS_TssC-like"/>
</dbReference>
<dbReference type="NCBIfam" id="TIGR03355">
    <property type="entry name" value="VI_chp_2"/>
    <property type="match status" value="1"/>
</dbReference>
<dbReference type="EMBL" id="MBEV02000007">
    <property type="protein sequence ID" value="MUP06313.1"/>
    <property type="molecule type" value="Genomic_DNA"/>
</dbReference>
<proteinExistence type="predicted"/>
<dbReference type="InterPro" id="IPR044032">
    <property type="entry name" value="TssC1_C"/>
</dbReference>
<dbReference type="Pfam" id="PF05943">
    <property type="entry name" value="VipB"/>
    <property type="match status" value="1"/>
</dbReference>
<evidence type="ECO:0000313" key="4">
    <source>
        <dbReference type="Proteomes" id="UP000175993"/>
    </source>
</evidence>
<dbReference type="RefSeq" id="WP_081343930.1">
    <property type="nucleotide sequence ID" value="NZ_JAALXX010000021.1"/>
</dbReference>
<feature type="domain" description="TssC1 C-terminal" evidence="2">
    <location>
        <begin position="358"/>
        <end position="467"/>
    </location>
</feature>
<dbReference type="Proteomes" id="UP000175993">
    <property type="component" value="Unassembled WGS sequence"/>
</dbReference>
<evidence type="ECO:0000259" key="1">
    <source>
        <dbReference type="Pfam" id="PF05943"/>
    </source>
</evidence>
<evidence type="ECO:0000313" key="3">
    <source>
        <dbReference type="EMBL" id="MUP06313.1"/>
    </source>
</evidence>
<organism evidence="3 4">
    <name type="scientific">Agrobacterium vitis</name>
    <name type="common">Rhizobium vitis</name>
    <dbReference type="NCBI Taxonomy" id="373"/>
    <lineage>
        <taxon>Bacteria</taxon>
        <taxon>Pseudomonadati</taxon>
        <taxon>Pseudomonadota</taxon>
        <taxon>Alphaproteobacteria</taxon>
        <taxon>Hyphomicrobiales</taxon>
        <taxon>Rhizobiaceae</taxon>
        <taxon>Rhizobium/Agrobacterium group</taxon>
        <taxon>Agrobacterium</taxon>
    </lineage>
</organism>
<name>A0ABD6GA57_AGRVI</name>
<evidence type="ECO:0000259" key="2">
    <source>
        <dbReference type="Pfam" id="PF18945"/>
    </source>
</evidence>
<dbReference type="AlphaFoldDB" id="A0ABD6GA57"/>
<sequence length="488" mass="53670">MSKGLRGSLAQTSIVNVIRHARPPGGIVRTSSRMLADRLIAEIDAVLNRQVNAILHHPDFQAMEARWLGLDLLVREAGRSAEVKIKLISASWKELARSMERATDFDQSHLFELVYNREFGMPGGEPFGLLVGDYDLSPATIDGADTVSTLARLSTVAAAAFCPFIAGASPQAIGLETFRELNRVSDFSWLQQDKTRLRWNSLRGSDDTRFLGLVAPRVLMRPPHKPFWRKRNDGFPFREHLAETGETLLWGNSAFAFAAIILRTFIDSGWFADMRGVTQDEIDGGMLAPWQLPGLDIGVESEGLSAQPPVEVKLTRSQELQLSDLGIVPVATTYLSSSAIFNANQSLHAPGHYSSETARQNARLAAMLQYVLCASRFSHYLKVIMRDNIGQLSTANVIQRRLEDWLSGYTLGNDDADVTLRSRYPLRSAGIHVTEIPGKPGAFSCTVRLQPHFQLDDISTSFHLVAETSGAAAMGASAGQTEPKRIVA</sequence>
<dbReference type="PANTHER" id="PTHR35565">
    <property type="entry name" value="CYTOPLASMIC PROTEIN-RELATED"/>
    <property type="match status" value="1"/>
</dbReference>
<reference evidence="3 4" key="1">
    <citation type="submission" date="2019-11" db="EMBL/GenBank/DDBJ databases">
        <title>Whole-genome sequencing of Allorhizobium vitis.</title>
        <authorList>
            <person name="Gan H.M."/>
            <person name="Savka M.A."/>
        </authorList>
    </citation>
    <scope>NUCLEOTIDE SEQUENCE [LARGE SCALE GENOMIC DNA]</scope>
    <source>
        <strain evidence="3 4">AB4</strain>
    </source>
</reference>
<feature type="domain" description="TssC1 N-terminal" evidence="1">
    <location>
        <begin position="37"/>
        <end position="348"/>
    </location>
</feature>
<comment type="caution">
    <text evidence="3">The sequence shown here is derived from an EMBL/GenBank/DDBJ whole genome shotgun (WGS) entry which is preliminary data.</text>
</comment>
<dbReference type="Pfam" id="PF18945">
    <property type="entry name" value="VipB_2"/>
    <property type="match status" value="1"/>
</dbReference>
<dbReference type="PANTHER" id="PTHR35565:SF3">
    <property type="entry name" value="TYPE VI SECRETION SYSTEM SHEATH PROTEIN TSSC1"/>
    <property type="match status" value="1"/>
</dbReference>